<evidence type="ECO:0000313" key="1">
    <source>
        <dbReference type="EMBL" id="JAD70115.1"/>
    </source>
</evidence>
<accession>A0A0A9C9S4</accession>
<reference evidence="1" key="2">
    <citation type="journal article" date="2015" name="Data Brief">
        <title>Shoot transcriptome of the giant reed, Arundo donax.</title>
        <authorList>
            <person name="Barrero R.A."/>
            <person name="Guerrero F.D."/>
            <person name="Moolhuijzen P."/>
            <person name="Goolsby J.A."/>
            <person name="Tidwell J."/>
            <person name="Bellgard S.E."/>
            <person name="Bellgard M.I."/>
        </authorList>
    </citation>
    <scope>NUCLEOTIDE SEQUENCE</scope>
    <source>
        <tissue evidence="1">Shoot tissue taken approximately 20 cm above the soil surface</tissue>
    </source>
</reference>
<dbReference type="EMBL" id="GBRH01227780">
    <property type="protein sequence ID" value="JAD70115.1"/>
    <property type="molecule type" value="Transcribed_RNA"/>
</dbReference>
<organism evidence="1">
    <name type="scientific">Arundo donax</name>
    <name type="common">Giant reed</name>
    <name type="synonym">Donax arundinaceus</name>
    <dbReference type="NCBI Taxonomy" id="35708"/>
    <lineage>
        <taxon>Eukaryota</taxon>
        <taxon>Viridiplantae</taxon>
        <taxon>Streptophyta</taxon>
        <taxon>Embryophyta</taxon>
        <taxon>Tracheophyta</taxon>
        <taxon>Spermatophyta</taxon>
        <taxon>Magnoliopsida</taxon>
        <taxon>Liliopsida</taxon>
        <taxon>Poales</taxon>
        <taxon>Poaceae</taxon>
        <taxon>PACMAD clade</taxon>
        <taxon>Arundinoideae</taxon>
        <taxon>Arundineae</taxon>
        <taxon>Arundo</taxon>
    </lineage>
</organism>
<protein>
    <submittedName>
        <fullName evidence="1">Uncharacterized protein</fullName>
    </submittedName>
</protein>
<sequence>MKIQVFRVPSRTESSVSSQNRVFNVPSRTGLALHLLL</sequence>
<dbReference type="AlphaFoldDB" id="A0A0A9C9S4"/>
<reference evidence="1" key="1">
    <citation type="submission" date="2014-09" db="EMBL/GenBank/DDBJ databases">
        <authorList>
            <person name="Magalhaes I.L.F."/>
            <person name="Oliveira U."/>
            <person name="Santos F.R."/>
            <person name="Vidigal T.H.D.A."/>
            <person name="Brescovit A.D."/>
            <person name="Santos A.J."/>
        </authorList>
    </citation>
    <scope>NUCLEOTIDE SEQUENCE</scope>
    <source>
        <tissue evidence="1">Shoot tissue taken approximately 20 cm above the soil surface</tissue>
    </source>
</reference>
<proteinExistence type="predicted"/>
<name>A0A0A9C9S4_ARUDO</name>